<protein>
    <submittedName>
        <fullName evidence="2">NmrA family NAD(P)-binding protein</fullName>
    </submittedName>
</protein>
<dbReference type="Gene3D" id="3.90.25.10">
    <property type="entry name" value="UDP-galactose 4-epimerase, domain 1"/>
    <property type="match status" value="1"/>
</dbReference>
<accession>A0ABT6ATB9</accession>
<reference evidence="2 3" key="1">
    <citation type="submission" date="2023-03" db="EMBL/GenBank/DDBJ databases">
        <title>Draft assemblies of triclosan tolerant bacteria isolated from returned activated sludge.</title>
        <authorList>
            <person name="Van Hamelsveld S."/>
        </authorList>
    </citation>
    <scope>NUCLEOTIDE SEQUENCE [LARGE SCALE GENOMIC DNA]</scope>
    <source>
        <strain evidence="2 3">GW210010_S58</strain>
    </source>
</reference>
<proteinExistence type="predicted"/>
<dbReference type="RefSeq" id="WP_276266531.1">
    <property type="nucleotide sequence ID" value="NZ_JARJLM010000392.1"/>
</dbReference>
<dbReference type="PANTHER" id="PTHR43162:SF1">
    <property type="entry name" value="PRESTALK A DIFFERENTIATION PROTEIN A"/>
    <property type="match status" value="1"/>
</dbReference>
<evidence type="ECO:0000313" key="3">
    <source>
        <dbReference type="Proteomes" id="UP001216674"/>
    </source>
</evidence>
<dbReference type="EMBL" id="JARJLM010000392">
    <property type="protein sequence ID" value="MDF3835875.1"/>
    <property type="molecule type" value="Genomic_DNA"/>
</dbReference>
<sequence length="297" mass="31626">MNTTYPYAVFGVSGRTGAAAADALLRAKQPVRVVVRDLENGRPWSARGAEVVVADLTDLDSVTAALRQVRGAYVISPQHYSRENLFELAELIADVIANAAVAASVPKLVALSSIGADRESGTGWIQMNRLFEQRLGGTGIPVTFLRAAYFMENWTPMVERALRNGALPSFLVPPQRLVSMVATADVGQAGADLLLEEWTGTRAVTLAGPEEYSPNDVAAAMEAVLKRPIGVAALPEADWPAALVDAHFSTAALAGFTTMSQGINSRHIAAGTDPDAEQRRGTTPLAHVIAELVKQQR</sequence>
<name>A0ABT6ATB9_9BURK</name>
<gene>
    <name evidence="2" type="ORF">P3W85_23405</name>
</gene>
<dbReference type="Proteomes" id="UP001216674">
    <property type="component" value="Unassembled WGS sequence"/>
</dbReference>
<dbReference type="Gene3D" id="3.40.50.720">
    <property type="entry name" value="NAD(P)-binding Rossmann-like Domain"/>
    <property type="match status" value="1"/>
</dbReference>
<keyword evidence="3" id="KW-1185">Reference proteome</keyword>
<evidence type="ECO:0000259" key="1">
    <source>
        <dbReference type="Pfam" id="PF05368"/>
    </source>
</evidence>
<dbReference type="PANTHER" id="PTHR43162">
    <property type="match status" value="1"/>
</dbReference>
<dbReference type="InterPro" id="IPR036291">
    <property type="entry name" value="NAD(P)-bd_dom_sf"/>
</dbReference>
<comment type="caution">
    <text evidence="2">The sequence shown here is derived from an EMBL/GenBank/DDBJ whole genome shotgun (WGS) entry which is preliminary data.</text>
</comment>
<organism evidence="2 3">
    <name type="scientific">Cupriavidus basilensis</name>
    <dbReference type="NCBI Taxonomy" id="68895"/>
    <lineage>
        <taxon>Bacteria</taxon>
        <taxon>Pseudomonadati</taxon>
        <taxon>Pseudomonadota</taxon>
        <taxon>Betaproteobacteria</taxon>
        <taxon>Burkholderiales</taxon>
        <taxon>Burkholderiaceae</taxon>
        <taxon>Cupriavidus</taxon>
    </lineage>
</organism>
<dbReference type="InterPro" id="IPR008030">
    <property type="entry name" value="NmrA-like"/>
</dbReference>
<dbReference type="InterPro" id="IPR051604">
    <property type="entry name" value="Ergot_Alk_Oxidoreductase"/>
</dbReference>
<dbReference type="SUPFAM" id="SSF51735">
    <property type="entry name" value="NAD(P)-binding Rossmann-fold domains"/>
    <property type="match status" value="1"/>
</dbReference>
<feature type="domain" description="NmrA-like" evidence="1">
    <location>
        <begin position="8"/>
        <end position="239"/>
    </location>
</feature>
<evidence type="ECO:0000313" key="2">
    <source>
        <dbReference type="EMBL" id="MDF3835875.1"/>
    </source>
</evidence>
<dbReference type="Pfam" id="PF05368">
    <property type="entry name" value="NmrA"/>
    <property type="match status" value="1"/>
</dbReference>